<dbReference type="InterPro" id="IPR029055">
    <property type="entry name" value="Ntn_hydrolases_N"/>
</dbReference>
<dbReference type="EC" id="3.4.19.13" evidence="9"/>
<evidence type="ECO:0000256" key="5">
    <source>
        <dbReference type="ARBA" id="ARBA00022801"/>
    </source>
</evidence>
<dbReference type="Proteomes" id="UP001595665">
    <property type="component" value="Unassembled WGS sequence"/>
</dbReference>
<comment type="pathway">
    <text evidence="9">Sulfur metabolism; glutathione metabolism.</text>
</comment>
<keyword evidence="7 9" id="KW-0012">Acyltransferase</keyword>
<dbReference type="SUPFAM" id="SSF56235">
    <property type="entry name" value="N-terminal nucleophile aminohydrolases (Ntn hydrolases)"/>
    <property type="match status" value="1"/>
</dbReference>
<keyword evidence="12" id="KW-1185">Reference proteome</keyword>
<sequence>MSRSALALTLTFSIILHAPLASAKTPVATGSGGAVATISEQASHSALAILNKGGNAVDAAVAAAATLGVTDPFSAGIGGGGFMVIYLAKDKRVITIDHREMAPAAFTPTVFLDNGKEIDFEKAVASGAAVGVPGTVRGWHEALERYGTMNFKQVLAPAIDVASKGFTVNETFFHLTQQNERKFQQFSTTSALYLRGGKAVTPGTQLRNPDMAKAYREIAARGYKAFYEGPMARAIVDAVNQPPVAKEANAGASVRAGRMTLADLANYEARIRQPIVSSYRGYEIYGMPLPSSGGVAVAEALNILEGYDLKSMPRANAEHLYLEASRLAFADRNAYLADPEYVDAPVAGLLSKEFAARRRALIDPRRAGIQAAAGDPYLFQDDPSVPLRPQAPPQRALQKEGAHTTHLTVSDKDGNVVSYTFTIESWGGSGIVVPGYGFLLNNEMTDFDFSGPRPNVPEAGKRPRSSMTPTIVLKDGKPAFTIGSPGGSTIITTVLQTIVNHIDFGMPMNEAIDAPRLSERNGAATSIEPGFAGSAQARALEAFGHKWEERAEEIGAANAIVFNPDGTVTAVSEGKRHGVGTALVQRRGH</sequence>
<dbReference type="InterPro" id="IPR043137">
    <property type="entry name" value="GGT_ssub_C"/>
</dbReference>
<dbReference type="Gene3D" id="3.60.20.40">
    <property type="match status" value="1"/>
</dbReference>
<comment type="catalytic activity">
    <reaction evidence="2 9">
        <text>glutathione + H2O = L-cysteinylglycine + L-glutamate</text>
        <dbReference type="Rhea" id="RHEA:28807"/>
        <dbReference type="ChEBI" id="CHEBI:15377"/>
        <dbReference type="ChEBI" id="CHEBI:29985"/>
        <dbReference type="ChEBI" id="CHEBI:57925"/>
        <dbReference type="ChEBI" id="CHEBI:61694"/>
        <dbReference type="EC" id="3.4.19.13"/>
    </reaction>
</comment>
<evidence type="ECO:0000256" key="3">
    <source>
        <dbReference type="ARBA" id="ARBA00009381"/>
    </source>
</evidence>
<dbReference type="PANTHER" id="PTHR43199">
    <property type="entry name" value="GLUTATHIONE HYDROLASE"/>
    <property type="match status" value="1"/>
</dbReference>
<evidence type="ECO:0000313" key="12">
    <source>
        <dbReference type="Proteomes" id="UP001595665"/>
    </source>
</evidence>
<evidence type="ECO:0000256" key="7">
    <source>
        <dbReference type="ARBA" id="ARBA00023315"/>
    </source>
</evidence>
<accession>A0ABV7PTH8</accession>
<keyword evidence="5 9" id="KW-0378">Hydrolase</keyword>
<dbReference type="NCBIfam" id="TIGR00066">
    <property type="entry name" value="g_glut_trans"/>
    <property type="match status" value="1"/>
</dbReference>
<evidence type="ECO:0000256" key="2">
    <source>
        <dbReference type="ARBA" id="ARBA00001089"/>
    </source>
</evidence>
<keyword evidence="6 9" id="KW-0865">Zymogen</keyword>
<keyword evidence="9" id="KW-0317">Glutathione biosynthesis</keyword>
<dbReference type="InterPro" id="IPR000101">
    <property type="entry name" value="GGT_peptidase"/>
</dbReference>
<comment type="similarity">
    <text evidence="3 9">Belongs to the gamma-glutamyltransferase family.</text>
</comment>
<evidence type="ECO:0000256" key="10">
    <source>
        <dbReference type="SAM" id="SignalP"/>
    </source>
</evidence>
<gene>
    <name evidence="11" type="primary">ggt</name>
    <name evidence="11" type="ORF">ACFOPH_23115</name>
</gene>
<organism evidence="11 12">
    <name type="scientific">Massilia haematophila</name>
    <dbReference type="NCBI Taxonomy" id="457923"/>
    <lineage>
        <taxon>Bacteria</taxon>
        <taxon>Pseudomonadati</taxon>
        <taxon>Pseudomonadota</taxon>
        <taxon>Betaproteobacteria</taxon>
        <taxon>Burkholderiales</taxon>
        <taxon>Oxalobacteraceae</taxon>
        <taxon>Telluria group</taxon>
        <taxon>Massilia</taxon>
    </lineage>
</organism>
<dbReference type="EC" id="2.3.2.2" evidence="9"/>
<keyword evidence="4 9" id="KW-0808">Transferase</keyword>
<dbReference type="PANTHER" id="PTHR43199:SF1">
    <property type="entry name" value="GLUTATHIONE HYDROLASE PROENZYME"/>
    <property type="match status" value="1"/>
</dbReference>
<evidence type="ECO:0000313" key="11">
    <source>
        <dbReference type="EMBL" id="MFC3461102.1"/>
    </source>
</evidence>
<dbReference type="EMBL" id="JBHRVV010000001">
    <property type="protein sequence ID" value="MFC3461102.1"/>
    <property type="molecule type" value="Genomic_DNA"/>
</dbReference>
<dbReference type="PRINTS" id="PR01210">
    <property type="entry name" value="GGTRANSPTASE"/>
</dbReference>
<evidence type="ECO:0000256" key="9">
    <source>
        <dbReference type="RuleBase" id="RU368036"/>
    </source>
</evidence>
<dbReference type="Gene3D" id="1.10.246.130">
    <property type="match status" value="1"/>
</dbReference>
<evidence type="ECO:0000256" key="6">
    <source>
        <dbReference type="ARBA" id="ARBA00023145"/>
    </source>
</evidence>
<name>A0ABV7PTH8_9BURK</name>
<keyword evidence="10" id="KW-0732">Signal</keyword>
<feature type="chain" id="PRO_5045376864" description="Glutathione hydrolase proenzyme" evidence="10">
    <location>
        <begin position="24"/>
        <end position="589"/>
    </location>
</feature>
<dbReference type="InterPro" id="IPR051792">
    <property type="entry name" value="GGT_bact"/>
</dbReference>
<comment type="subunit">
    <text evidence="9">This enzyme consists of two polypeptide chains, which are synthesized in precursor form from a single polypeptide.</text>
</comment>
<feature type="signal peptide" evidence="10">
    <location>
        <begin position="1"/>
        <end position="23"/>
    </location>
</feature>
<protein>
    <recommendedName>
        <fullName evidence="9">Glutathione hydrolase proenzyme</fullName>
        <ecNumber evidence="9">2.3.2.2</ecNumber>
        <ecNumber evidence="9">3.4.19.13</ecNumber>
    </recommendedName>
    <component>
        <recommendedName>
            <fullName evidence="9">Glutathione hydrolase large chain</fullName>
        </recommendedName>
    </component>
    <component>
        <recommendedName>
            <fullName evidence="9">Glutathione hydrolase small chain</fullName>
        </recommendedName>
    </component>
</protein>
<comment type="catalytic activity">
    <reaction evidence="1 9">
        <text>an S-substituted glutathione + H2O = an S-substituted L-cysteinylglycine + L-glutamate</text>
        <dbReference type="Rhea" id="RHEA:59468"/>
        <dbReference type="ChEBI" id="CHEBI:15377"/>
        <dbReference type="ChEBI" id="CHEBI:29985"/>
        <dbReference type="ChEBI" id="CHEBI:90779"/>
        <dbReference type="ChEBI" id="CHEBI:143103"/>
        <dbReference type="EC" id="3.4.19.13"/>
    </reaction>
</comment>
<comment type="caution">
    <text evidence="11">The sequence shown here is derived from an EMBL/GenBank/DDBJ whole genome shotgun (WGS) entry which is preliminary data.</text>
</comment>
<dbReference type="Pfam" id="PF01019">
    <property type="entry name" value="G_glu_transpept"/>
    <property type="match status" value="1"/>
</dbReference>
<evidence type="ECO:0000256" key="1">
    <source>
        <dbReference type="ARBA" id="ARBA00001049"/>
    </source>
</evidence>
<dbReference type="RefSeq" id="WP_312547837.1">
    <property type="nucleotide sequence ID" value="NZ_JBHRVV010000001.1"/>
</dbReference>
<reference evidence="12" key="1">
    <citation type="journal article" date="2019" name="Int. J. Syst. Evol. Microbiol.">
        <title>The Global Catalogue of Microorganisms (GCM) 10K type strain sequencing project: providing services to taxonomists for standard genome sequencing and annotation.</title>
        <authorList>
            <consortium name="The Broad Institute Genomics Platform"/>
            <consortium name="The Broad Institute Genome Sequencing Center for Infectious Disease"/>
            <person name="Wu L."/>
            <person name="Ma J."/>
        </authorList>
    </citation>
    <scope>NUCLEOTIDE SEQUENCE [LARGE SCALE GENOMIC DNA]</scope>
    <source>
        <strain evidence="12">CCM 7480</strain>
    </source>
</reference>
<proteinExistence type="inferred from homology"/>
<dbReference type="InterPro" id="IPR043138">
    <property type="entry name" value="GGT_lsub"/>
</dbReference>
<dbReference type="GO" id="GO:0103068">
    <property type="term" value="F:leukotriene C4 gamma-glutamyl transferase activity"/>
    <property type="evidence" value="ECO:0007669"/>
    <property type="project" value="UniProtKB-EC"/>
</dbReference>
<comment type="PTM">
    <text evidence="9">Cleaved by autocatalysis into a large and a small subunit.</text>
</comment>
<comment type="catalytic activity">
    <reaction evidence="8 9">
        <text>an N-terminal (5-L-glutamyl)-[peptide] + an alpha-amino acid = 5-L-glutamyl amino acid + an N-terminal L-alpha-aminoacyl-[peptide]</text>
        <dbReference type="Rhea" id="RHEA:23904"/>
        <dbReference type="Rhea" id="RHEA-COMP:9780"/>
        <dbReference type="Rhea" id="RHEA-COMP:9795"/>
        <dbReference type="ChEBI" id="CHEBI:77644"/>
        <dbReference type="ChEBI" id="CHEBI:78597"/>
        <dbReference type="ChEBI" id="CHEBI:78599"/>
        <dbReference type="ChEBI" id="CHEBI:78608"/>
        <dbReference type="EC" id="2.3.2.2"/>
    </reaction>
</comment>
<evidence type="ECO:0000256" key="4">
    <source>
        <dbReference type="ARBA" id="ARBA00022679"/>
    </source>
</evidence>
<evidence type="ECO:0000256" key="8">
    <source>
        <dbReference type="ARBA" id="ARBA00047417"/>
    </source>
</evidence>